<gene>
    <name evidence="2" type="ORF">THASP1DRAFT_33249</name>
</gene>
<proteinExistence type="predicted"/>
<evidence type="ECO:0000313" key="2">
    <source>
        <dbReference type="EMBL" id="RKP04929.1"/>
    </source>
</evidence>
<dbReference type="Proteomes" id="UP000271241">
    <property type="component" value="Unassembled WGS sequence"/>
</dbReference>
<sequence length="214" mass="23204">MHSALLFRTTLAIFAGLSLAGSLTNALSVPPITASQLMPMMQLATGMVEMRQTPVSLSTVKAFLDDRSNHHVQTIPYFAFYQPEGTQPVYRKDDKGRTIEINFLDAGKNAVRKLDVKWIADTNKISNAAIGDAPFKSHPDTSVSTDFKGSSGGPRRYVIATAHGLTKIKTEHASDYTNMIVKVSPSQMNFALEKILPWDGTSLPLTPGPKVAGA</sequence>
<evidence type="ECO:0000313" key="3">
    <source>
        <dbReference type="Proteomes" id="UP000271241"/>
    </source>
</evidence>
<organism evidence="2 3">
    <name type="scientific">Thamnocephalis sphaerospora</name>
    <dbReference type="NCBI Taxonomy" id="78915"/>
    <lineage>
        <taxon>Eukaryota</taxon>
        <taxon>Fungi</taxon>
        <taxon>Fungi incertae sedis</taxon>
        <taxon>Zoopagomycota</taxon>
        <taxon>Zoopagomycotina</taxon>
        <taxon>Zoopagomycetes</taxon>
        <taxon>Zoopagales</taxon>
        <taxon>Sigmoideomycetaceae</taxon>
        <taxon>Thamnocephalis</taxon>
    </lineage>
</organism>
<protein>
    <submittedName>
        <fullName evidence="2">Uncharacterized protein</fullName>
    </submittedName>
</protein>
<dbReference type="EMBL" id="KZ993362">
    <property type="protein sequence ID" value="RKP04929.1"/>
    <property type="molecule type" value="Genomic_DNA"/>
</dbReference>
<accession>A0A4V1IVR0</accession>
<reference evidence="3" key="1">
    <citation type="journal article" date="2018" name="Nat. Microbiol.">
        <title>Leveraging single-cell genomics to expand the fungal tree of life.</title>
        <authorList>
            <person name="Ahrendt S.R."/>
            <person name="Quandt C.A."/>
            <person name="Ciobanu D."/>
            <person name="Clum A."/>
            <person name="Salamov A."/>
            <person name="Andreopoulos B."/>
            <person name="Cheng J.F."/>
            <person name="Woyke T."/>
            <person name="Pelin A."/>
            <person name="Henrissat B."/>
            <person name="Reynolds N.K."/>
            <person name="Benny G.L."/>
            <person name="Smith M.E."/>
            <person name="James T.Y."/>
            <person name="Grigoriev I.V."/>
        </authorList>
    </citation>
    <scope>NUCLEOTIDE SEQUENCE [LARGE SCALE GENOMIC DNA]</scope>
    <source>
        <strain evidence="3">RSA 1356</strain>
    </source>
</reference>
<name>A0A4V1IVR0_9FUNG</name>
<keyword evidence="3" id="KW-1185">Reference proteome</keyword>
<feature type="signal peptide" evidence="1">
    <location>
        <begin position="1"/>
        <end position="20"/>
    </location>
</feature>
<keyword evidence="1" id="KW-0732">Signal</keyword>
<feature type="chain" id="PRO_5020827961" evidence="1">
    <location>
        <begin position="21"/>
        <end position="214"/>
    </location>
</feature>
<evidence type="ECO:0000256" key="1">
    <source>
        <dbReference type="SAM" id="SignalP"/>
    </source>
</evidence>
<dbReference type="AlphaFoldDB" id="A0A4V1IVR0"/>